<feature type="region of interest" description="Disordered" evidence="1">
    <location>
        <begin position="144"/>
        <end position="172"/>
    </location>
</feature>
<feature type="domain" description="Rad21/Rec8-like protein C-terminal eukaryotic" evidence="2">
    <location>
        <begin position="206"/>
        <end position="241"/>
    </location>
</feature>
<evidence type="ECO:0000313" key="4">
    <source>
        <dbReference type="Proteomes" id="UP000094236"/>
    </source>
</evidence>
<organism evidence="3 4">
    <name type="scientific">Pachysolen tannophilus NRRL Y-2460</name>
    <dbReference type="NCBI Taxonomy" id="669874"/>
    <lineage>
        <taxon>Eukaryota</taxon>
        <taxon>Fungi</taxon>
        <taxon>Dikarya</taxon>
        <taxon>Ascomycota</taxon>
        <taxon>Saccharomycotina</taxon>
        <taxon>Pichiomycetes</taxon>
        <taxon>Pachysolenaceae</taxon>
        <taxon>Pachysolen</taxon>
    </lineage>
</organism>
<dbReference type="Proteomes" id="UP000094236">
    <property type="component" value="Unassembled WGS sequence"/>
</dbReference>
<dbReference type="InterPro" id="IPR023093">
    <property type="entry name" value="ScpA-like_C"/>
</dbReference>
<reference evidence="4" key="1">
    <citation type="submission" date="2016-05" db="EMBL/GenBank/DDBJ databases">
        <title>Comparative genomics of biotechnologically important yeasts.</title>
        <authorList>
            <consortium name="DOE Joint Genome Institute"/>
            <person name="Riley R."/>
            <person name="Haridas S."/>
            <person name="Wolfe K.H."/>
            <person name="Lopes M.R."/>
            <person name="Hittinger C.T."/>
            <person name="Goker M."/>
            <person name="Salamov A."/>
            <person name="Wisecaver J."/>
            <person name="Long T.M."/>
            <person name="Aerts A.L."/>
            <person name="Barry K."/>
            <person name="Choi C."/>
            <person name="Clum A."/>
            <person name="Coughlan A.Y."/>
            <person name="Deshpande S."/>
            <person name="Douglass A.P."/>
            <person name="Hanson S.J."/>
            <person name="Klenk H.-P."/>
            <person name="Labutti K."/>
            <person name="Lapidus A."/>
            <person name="Lindquist E."/>
            <person name="Lipzen A."/>
            <person name="Meier-Kolthoff J.P."/>
            <person name="Ohm R.A."/>
            <person name="Otillar R.P."/>
            <person name="Pangilinan J."/>
            <person name="Peng Y."/>
            <person name="Rokas A."/>
            <person name="Rosa C.A."/>
            <person name="Scheuner C."/>
            <person name="Sibirny A.A."/>
            <person name="Slot J.C."/>
            <person name="Stielow J.B."/>
            <person name="Sun H."/>
            <person name="Kurtzman C.P."/>
            <person name="Blackwell M."/>
            <person name="Grigoriev I.V."/>
            <person name="Jeffries T.W."/>
        </authorList>
    </citation>
    <scope>NUCLEOTIDE SEQUENCE [LARGE SCALE GENOMIC DNA]</scope>
    <source>
        <strain evidence="4">NRRL Y-2460</strain>
    </source>
</reference>
<name>A0A1E4U336_PACTA</name>
<keyword evidence="4" id="KW-1185">Reference proteome</keyword>
<evidence type="ECO:0000313" key="3">
    <source>
        <dbReference type="EMBL" id="ODV98407.1"/>
    </source>
</evidence>
<protein>
    <recommendedName>
        <fullName evidence="2">Rad21/Rec8-like protein C-terminal eukaryotic domain-containing protein</fullName>
    </recommendedName>
</protein>
<dbReference type="AlphaFoldDB" id="A0A1E4U336"/>
<dbReference type="InterPro" id="IPR036390">
    <property type="entry name" value="WH_DNA-bd_sf"/>
</dbReference>
<dbReference type="SUPFAM" id="SSF46785">
    <property type="entry name" value="Winged helix' DNA-binding domain"/>
    <property type="match status" value="1"/>
</dbReference>
<dbReference type="Pfam" id="PF04824">
    <property type="entry name" value="Rad21_Rec8"/>
    <property type="match status" value="1"/>
</dbReference>
<dbReference type="InterPro" id="IPR006909">
    <property type="entry name" value="Rad21/Rec8_C_eu"/>
</dbReference>
<dbReference type="Gene3D" id="1.10.10.580">
    <property type="entry name" value="Structural maintenance of chromosome 1. Chain E"/>
    <property type="match status" value="1"/>
</dbReference>
<sequence>MSLPVQSLEQSQSQQQKSQRKSRTLKFLDSDVVRTLKRRLVTDDVIELTSAEIKKQLEQRCSLNIDPRNVQELILEDELDAGYVHLLEEYSLLKKRRIEHVGTAELEQEYEQNQRSQLNEQNLFENYGPDFEFDNDNMLESRQFEKQQEQEVEDEEQEIEEEEEEESNSYSQNILSLVTERDNTEEKTNFSYIFSNLNKDQEIKYPKKFATKCFFELLVLATSKKIELKQDGLFQEIEIKRVYV</sequence>
<accession>A0A1E4U336</accession>
<feature type="region of interest" description="Disordered" evidence="1">
    <location>
        <begin position="1"/>
        <end position="22"/>
    </location>
</feature>
<evidence type="ECO:0000259" key="2">
    <source>
        <dbReference type="Pfam" id="PF04824"/>
    </source>
</evidence>
<proteinExistence type="predicted"/>
<gene>
    <name evidence="3" type="ORF">PACTADRAFT_185078</name>
</gene>
<feature type="compositionally biased region" description="Acidic residues" evidence="1">
    <location>
        <begin position="150"/>
        <end position="167"/>
    </location>
</feature>
<evidence type="ECO:0000256" key="1">
    <source>
        <dbReference type="SAM" id="MobiDB-lite"/>
    </source>
</evidence>
<dbReference type="EMBL" id="KV454011">
    <property type="protein sequence ID" value="ODV98407.1"/>
    <property type="molecule type" value="Genomic_DNA"/>
</dbReference>